<sequence>MENVYRVFWVDDECEHLFNIRQKAIDANIELVAFTNSEAAIRNLEQHFMHYDAVILDGIFYQKIGEQGDVTSQVGLMKVVEILDRISVKKKLPWYILTGQDKIKQDNDFLDSKNKLGDIYDKLDDRQILALFDRLKEDAAQHIDTQLKHRYEAAFQIFNGTLRLEDSVHLLQILRSYHSDKTVFFNEFNAIRTILELLVDKLKNLRIVCPSIRELNKVGLFLNKRHRAYEYHYDIIHPLIGELFVQTLRITQDGSHYNESLQLRVLEYASNYKSNYLSTSILNNLLELLSYFGKFLFENQIVEHNERRWTKKNLVEGFISILHETGRATFVSNEKIEYHVPYGLVRKYQLQVADQVSVLLGDQDNKIKEIFK</sequence>
<gene>
    <name evidence="1" type="ORF">D7322_07140</name>
</gene>
<protein>
    <submittedName>
        <fullName evidence="1">Uncharacterized protein</fullName>
    </submittedName>
</protein>
<dbReference type="AlphaFoldDB" id="A0A420W1X8"/>
<dbReference type="OrthoDB" id="893108at2"/>
<evidence type="ECO:0000313" key="1">
    <source>
        <dbReference type="EMBL" id="RKO72561.1"/>
    </source>
</evidence>
<accession>A0A420W1X8</accession>
<evidence type="ECO:0000313" key="2">
    <source>
        <dbReference type="Proteomes" id="UP000282423"/>
    </source>
</evidence>
<dbReference type="RefSeq" id="WP_121122677.1">
    <property type="nucleotide sequence ID" value="NZ_RBWS01000005.1"/>
</dbReference>
<comment type="caution">
    <text evidence="1">The sequence shown here is derived from an EMBL/GenBank/DDBJ whole genome shotgun (WGS) entry which is preliminary data.</text>
</comment>
<keyword evidence="2" id="KW-1185">Reference proteome</keyword>
<proteinExistence type="predicted"/>
<reference evidence="1 2" key="1">
    <citation type="submission" date="2018-10" db="EMBL/GenBank/DDBJ databases">
        <title>Sphingobacterium sp. M05W1-28.</title>
        <authorList>
            <person name="Cai H."/>
        </authorList>
    </citation>
    <scope>NUCLEOTIDE SEQUENCE [LARGE SCALE GENOMIC DNA]</scope>
    <source>
        <strain evidence="1 2">M05W1-28</strain>
    </source>
</reference>
<dbReference type="EMBL" id="RBWS01000005">
    <property type="protein sequence ID" value="RKO72561.1"/>
    <property type="molecule type" value="Genomic_DNA"/>
</dbReference>
<dbReference type="Proteomes" id="UP000282423">
    <property type="component" value="Unassembled WGS sequence"/>
</dbReference>
<organism evidence="1 2">
    <name type="scientific">Sphingobacterium puteale</name>
    <dbReference type="NCBI Taxonomy" id="2420510"/>
    <lineage>
        <taxon>Bacteria</taxon>
        <taxon>Pseudomonadati</taxon>
        <taxon>Bacteroidota</taxon>
        <taxon>Sphingobacteriia</taxon>
        <taxon>Sphingobacteriales</taxon>
        <taxon>Sphingobacteriaceae</taxon>
        <taxon>Sphingobacterium</taxon>
    </lineage>
</organism>
<name>A0A420W1X8_9SPHI</name>